<evidence type="ECO:0000256" key="9">
    <source>
        <dbReference type="ARBA" id="ARBA00023012"/>
    </source>
</evidence>
<evidence type="ECO:0000256" key="4">
    <source>
        <dbReference type="ARBA" id="ARBA00022553"/>
    </source>
</evidence>
<dbReference type="PANTHER" id="PTHR45436">
    <property type="entry name" value="SENSOR HISTIDINE KINASE YKOH"/>
    <property type="match status" value="1"/>
</dbReference>
<dbReference type="Proteomes" id="UP001501337">
    <property type="component" value="Unassembled WGS sequence"/>
</dbReference>
<keyword evidence="4" id="KW-0597">Phosphoprotein</keyword>
<dbReference type="InterPro" id="IPR003661">
    <property type="entry name" value="HisK_dim/P_dom"/>
</dbReference>
<evidence type="ECO:0000256" key="7">
    <source>
        <dbReference type="ARBA" id="ARBA00022777"/>
    </source>
</evidence>
<feature type="domain" description="Histidine kinase" evidence="12">
    <location>
        <begin position="242"/>
        <end position="464"/>
    </location>
</feature>
<reference evidence="15" key="1">
    <citation type="journal article" date="2019" name="Int. J. Syst. Evol. Microbiol.">
        <title>The Global Catalogue of Microorganisms (GCM) 10K type strain sequencing project: providing services to taxonomists for standard genome sequencing and annotation.</title>
        <authorList>
            <consortium name="The Broad Institute Genomics Platform"/>
            <consortium name="The Broad Institute Genome Sequencing Center for Infectious Disease"/>
            <person name="Wu L."/>
            <person name="Ma J."/>
        </authorList>
    </citation>
    <scope>NUCLEOTIDE SEQUENCE [LARGE SCALE GENOMIC DNA]</scope>
    <source>
        <strain evidence="15">JCM 17555</strain>
    </source>
</reference>
<evidence type="ECO:0000256" key="3">
    <source>
        <dbReference type="ARBA" id="ARBA00012438"/>
    </source>
</evidence>
<sequence>MPVRFRSLSLFSIRARLALVLAGTALLIAVGLFLAFQQSFRSGFVAYLNDAQQAHLIGIVEELIDQEPAVTDWERLMRSPKAWREALASAGDRPRRKRGPGRLALFDANGEQVFGRQAPENDFMQAPIMVEDQLVGYIGAPVLRQASNAADRVFLTSQTQLFLLWTLVAMLLSAALAIPVAGYLTRRLERISTAVQRLAARDYSVRLAPVTQDELGQLAAHVNLCAETLSRYQSQQQRWLVDISHELRTPLSILRAEIEAMIDGVRPLSQDGLVSLQSEVLMLTGLVTSLHQLSVLEEQAEGGATEFMAARDLINFVQTKLASLEAGVSNNELRVGLSMPGQNDAHNRLVSLGMAQIEQVINNLWQNTRRYTDAPGRLQVELSLTPSRVILRWEDSAPGVSNDQLPLVFDRLWRDEQSRNRALGGSGLGLAICKALVESAGGKITAGQSTLGGLTIVITLPLRPYS</sequence>
<keyword evidence="7 14" id="KW-0418">Kinase</keyword>
<keyword evidence="8 11" id="KW-1133">Transmembrane helix</keyword>
<dbReference type="PROSITE" id="PS50885">
    <property type="entry name" value="HAMP"/>
    <property type="match status" value="1"/>
</dbReference>
<dbReference type="CDD" id="cd00082">
    <property type="entry name" value="HisKA"/>
    <property type="match status" value="1"/>
</dbReference>
<organism evidence="14 15">
    <name type="scientific">Allohahella marinimesophila</name>
    <dbReference type="NCBI Taxonomy" id="1054972"/>
    <lineage>
        <taxon>Bacteria</taxon>
        <taxon>Pseudomonadati</taxon>
        <taxon>Pseudomonadota</taxon>
        <taxon>Gammaproteobacteria</taxon>
        <taxon>Oceanospirillales</taxon>
        <taxon>Hahellaceae</taxon>
        <taxon>Allohahella</taxon>
    </lineage>
</organism>
<keyword evidence="5" id="KW-0808">Transferase</keyword>
<dbReference type="EMBL" id="BAABBO010000018">
    <property type="protein sequence ID" value="GAA3975424.1"/>
    <property type="molecule type" value="Genomic_DNA"/>
</dbReference>
<dbReference type="PANTHER" id="PTHR45436:SF5">
    <property type="entry name" value="SENSOR HISTIDINE KINASE TRCS"/>
    <property type="match status" value="1"/>
</dbReference>
<keyword evidence="6 11" id="KW-0812">Transmembrane</keyword>
<evidence type="ECO:0000256" key="5">
    <source>
        <dbReference type="ARBA" id="ARBA00022679"/>
    </source>
</evidence>
<evidence type="ECO:0000256" key="2">
    <source>
        <dbReference type="ARBA" id="ARBA00004370"/>
    </source>
</evidence>
<dbReference type="InterPro" id="IPR036890">
    <property type="entry name" value="HATPase_C_sf"/>
</dbReference>
<keyword evidence="10 11" id="KW-0472">Membrane</keyword>
<dbReference type="Gene3D" id="1.10.287.130">
    <property type="match status" value="1"/>
</dbReference>
<evidence type="ECO:0000259" key="13">
    <source>
        <dbReference type="PROSITE" id="PS50885"/>
    </source>
</evidence>
<comment type="subcellular location">
    <subcellularLocation>
        <location evidence="2">Membrane</location>
    </subcellularLocation>
</comment>
<dbReference type="InterPro" id="IPR004358">
    <property type="entry name" value="Sig_transdc_His_kin-like_C"/>
</dbReference>
<proteinExistence type="predicted"/>
<dbReference type="CDD" id="cd06225">
    <property type="entry name" value="HAMP"/>
    <property type="match status" value="1"/>
</dbReference>
<name>A0ABP7Q2J1_9GAMM</name>
<dbReference type="PRINTS" id="PR00344">
    <property type="entry name" value="BCTRLSENSOR"/>
</dbReference>
<evidence type="ECO:0000256" key="11">
    <source>
        <dbReference type="SAM" id="Phobius"/>
    </source>
</evidence>
<keyword evidence="15" id="KW-1185">Reference proteome</keyword>
<dbReference type="Pfam" id="PF00672">
    <property type="entry name" value="HAMP"/>
    <property type="match status" value="1"/>
</dbReference>
<dbReference type="EC" id="2.7.13.3" evidence="3"/>
<dbReference type="InterPro" id="IPR003660">
    <property type="entry name" value="HAMP_dom"/>
</dbReference>
<dbReference type="PROSITE" id="PS50109">
    <property type="entry name" value="HIS_KIN"/>
    <property type="match status" value="1"/>
</dbReference>
<dbReference type="RefSeq" id="WP_344808881.1">
    <property type="nucleotide sequence ID" value="NZ_BAABBO010000018.1"/>
</dbReference>
<comment type="catalytic activity">
    <reaction evidence="1">
        <text>ATP + protein L-histidine = ADP + protein N-phospho-L-histidine.</text>
        <dbReference type="EC" id="2.7.13.3"/>
    </reaction>
</comment>
<accession>A0ABP7Q2J1</accession>
<dbReference type="Pfam" id="PF02518">
    <property type="entry name" value="HATPase_c"/>
    <property type="match status" value="1"/>
</dbReference>
<gene>
    <name evidence="14" type="primary">baeS</name>
    <name evidence="14" type="ORF">GCM10022278_35430</name>
</gene>
<dbReference type="InterPro" id="IPR036097">
    <property type="entry name" value="HisK_dim/P_sf"/>
</dbReference>
<dbReference type="InterPro" id="IPR005467">
    <property type="entry name" value="His_kinase_dom"/>
</dbReference>
<dbReference type="Gene3D" id="6.10.340.10">
    <property type="match status" value="1"/>
</dbReference>
<dbReference type="Gene3D" id="3.30.565.10">
    <property type="entry name" value="Histidine kinase-like ATPase, C-terminal domain"/>
    <property type="match status" value="1"/>
</dbReference>
<dbReference type="SMART" id="SM00388">
    <property type="entry name" value="HisKA"/>
    <property type="match status" value="1"/>
</dbReference>
<dbReference type="SMART" id="SM00304">
    <property type="entry name" value="HAMP"/>
    <property type="match status" value="1"/>
</dbReference>
<evidence type="ECO:0000259" key="12">
    <source>
        <dbReference type="PROSITE" id="PS50109"/>
    </source>
</evidence>
<dbReference type="Pfam" id="PF00512">
    <property type="entry name" value="HisKA"/>
    <property type="match status" value="1"/>
</dbReference>
<evidence type="ECO:0000256" key="6">
    <source>
        <dbReference type="ARBA" id="ARBA00022692"/>
    </source>
</evidence>
<dbReference type="SUPFAM" id="SSF47384">
    <property type="entry name" value="Homodimeric domain of signal transducing histidine kinase"/>
    <property type="match status" value="1"/>
</dbReference>
<dbReference type="InterPro" id="IPR050428">
    <property type="entry name" value="TCS_sensor_his_kinase"/>
</dbReference>
<evidence type="ECO:0000313" key="14">
    <source>
        <dbReference type="EMBL" id="GAA3975424.1"/>
    </source>
</evidence>
<feature type="transmembrane region" description="Helical" evidence="11">
    <location>
        <begin position="162"/>
        <end position="184"/>
    </location>
</feature>
<protein>
    <recommendedName>
        <fullName evidence="3">histidine kinase</fullName>
        <ecNumber evidence="3">2.7.13.3</ecNumber>
    </recommendedName>
</protein>
<evidence type="ECO:0000256" key="1">
    <source>
        <dbReference type="ARBA" id="ARBA00000085"/>
    </source>
</evidence>
<dbReference type="InterPro" id="IPR003594">
    <property type="entry name" value="HATPase_dom"/>
</dbReference>
<dbReference type="SUPFAM" id="SSF55874">
    <property type="entry name" value="ATPase domain of HSP90 chaperone/DNA topoisomerase II/histidine kinase"/>
    <property type="match status" value="1"/>
</dbReference>
<evidence type="ECO:0000256" key="8">
    <source>
        <dbReference type="ARBA" id="ARBA00022989"/>
    </source>
</evidence>
<keyword evidence="9" id="KW-0902">Two-component regulatory system</keyword>
<comment type="caution">
    <text evidence="14">The sequence shown here is derived from an EMBL/GenBank/DDBJ whole genome shotgun (WGS) entry which is preliminary data.</text>
</comment>
<dbReference type="SUPFAM" id="SSF158472">
    <property type="entry name" value="HAMP domain-like"/>
    <property type="match status" value="1"/>
</dbReference>
<feature type="domain" description="HAMP" evidence="13">
    <location>
        <begin position="182"/>
        <end position="234"/>
    </location>
</feature>
<dbReference type="GO" id="GO:0016301">
    <property type="term" value="F:kinase activity"/>
    <property type="evidence" value="ECO:0007669"/>
    <property type="project" value="UniProtKB-KW"/>
</dbReference>
<evidence type="ECO:0000313" key="15">
    <source>
        <dbReference type="Proteomes" id="UP001501337"/>
    </source>
</evidence>
<evidence type="ECO:0000256" key="10">
    <source>
        <dbReference type="ARBA" id="ARBA00023136"/>
    </source>
</evidence>
<dbReference type="SMART" id="SM00387">
    <property type="entry name" value="HATPase_c"/>
    <property type="match status" value="1"/>
</dbReference>